<accession>A0AAE0IMN8</accession>
<feature type="transmembrane region" description="Helical" evidence="7">
    <location>
        <begin position="273"/>
        <end position="295"/>
    </location>
</feature>
<comment type="similarity">
    <text evidence="6">Belongs to the peptidase M48 family.</text>
</comment>
<protein>
    <submittedName>
        <fullName evidence="9">Peptidase family M48-domain-containing protein</fullName>
    </submittedName>
</protein>
<keyword evidence="1 6" id="KW-0645">Protease</keyword>
<keyword evidence="4 6" id="KW-0862">Zinc</keyword>
<feature type="transmembrane region" description="Helical" evidence="7">
    <location>
        <begin position="121"/>
        <end position="138"/>
    </location>
</feature>
<evidence type="ECO:0000256" key="1">
    <source>
        <dbReference type="ARBA" id="ARBA00022670"/>
    </source>
</evidence>
<keyword evidence="7" id="KW-0472">Membrane</keyword>
<dbReference type="InterPro" id="IPR051156">
    <property type="entry name" value="Mito/Outer_Membr_Metalloprot"/>
</dbReference>
<keyword evidence="2" id="KW-0479">Metal-binding</keyword>
<dbReference type="AlphaFoldDB" id="A0AAE0IMN8"/>
<evidence type="ECO:0000256" key="6">
    <source>
        <dbReference type="RuleBase" id="RU003983"/>
    </source>
</evidence>
<keyword evidence="7" id="KW-0812">Transmembrane</keyword>
<dbReference type="GO" id="GO:0046872">
    <property type="term" value="F:metal ion binding"/>
    <property type="evidence" value="ECO:0007669"/>
    <property type="project" value="UniProtKB-KW"/>
</dbReference>
<comment type="caution">
    <text evidence="9">The sequence shown here is derived from an EMBL/GenBank/DDBJ whole genome shotgun (WGS) entry which is preliminary data.</text>
</comment>
<dbReference type="GO" id="GO:0034982">
    <property type="term" value="P:mitochondrial protein processing"/>
    <property type="evidence" value="ECO:0007669"/>
    <property type="project" value="TreeGrafter"/>
</dbReference>
<evidence type="ECO:0000256" key="4">
    <source>
        <dbReference type="ARBA" id="ARBA00022833"/>
    </source>
</evidence>
<dbReference type="GO" id="GO:0005743">
    <property type="term" value="C:mitochondrial inner membrane"/>
    <property type="evidence" value="ECO:0007669"/>
    <property type="project" value="TreeGrafter"/>
</dbReference>
<dbReference type="PANTHER" id="PTHR22726:SF1">
    <property type="entry name" value="METALLOENDOPEPTIDASE OMA1, MITOCHONDRIAL"/>
    <property type="match status" value="1"/>
</dbReference>
<name>A0AAE0IMN8_9PEZI</name>
<reference evidence="9" key="1">
    <citation type="journal article" date="2023" name="Mol. Phylogenet. Evol.">
        <title>Genome-scale phylogeny and comparative genomics of the fungal order Sordariales.</title>
        <authorList>
            <person name="Hensen N."/>
            <person name="Bonometti L."/>
            <person name="Westerberg I."/>
            <person name="Brannstrom I.O."/>
            <person name="Guillou S."/>
            <person name="Cros-Aarteil S."/>
            <person name="Calhoun S."/>
            <person name="Haridas S."/>
            <person name="Kuo A."/>
            <person name="Mondo S."/>
            <person name="Pangilinan J."/>
            <person name="Riley R."/>
            <person name="LaButti K."/>
            <person name="Andreopoulos B."/>
            <person name="Lipzen A."/>
            <person name="Chen C."/>
            <person name="Yan M."/>
            <person name="Daum C."/>
            <person name="Ng V."/>
            <person name="Clum A."/>
            <person name="Steindorff A."/>
            <person name="Ohm R.A."/>
            <person name="Martin F."/>
            <person name="Silar P."/>
            <person name="Natvig D.O."/>
            <person name="Lalanne C."/>
            <person name="Gautier V."/>
            <person name="Ament-Velasquez S.L."/>
            <person name="Kruys A."/>
            <person name="Hutchinson M.I."/>
            <person name="Powell A.J."/>
            <person name="Barry K."/>
            <person name="Miller A.N."/>
            <person name="Grigoriev I.V."/>
            <person name="Debuchy R."/>
            <person name="Gladieux P."/>
            <person name="Hiltunen Thoren M."/>
            <person name="Johannesson H."/>
        </authorList>
    </citation>
    <scope>NUCLEOTIDE SEQUENCE</scope>
    <source>
        <strain evidence="9">SMH4131-1</strain>
    </source>
</reference>
<reference evidence="9" key="2">
    <citation type="submission" date="2023-06" db="EMBL/GenBank/DDBJ databases">
        <authorList>
            <consortium name="Lawrence Berkeley National Laboratory"/>
            <person name="Haridas S."/>
            <person name="Hensen N."/>
            <person name="Bonometti L."/>
            <person name="Westerberg I."/>
            <person name="Brannstrom I.O."/>
            <person name="Guillou S."/>
            <person name="Cros-Aarteil S."/>
            <person name="Calhoun S."/>
            <person name="Kuo A."/>
            <person name="Mondo S."/>
            <person name="Pangilinan J."/>
            <person name="Riley R."/>
            <person name="Labutti K."/>
            <person name="Andreopoulos B."/>
            <person name="Lipzen A."/>
            <person name="Chen C."/>
            <person name="Yanf M."/>
            <person name="Daum C."/>
            <person name="Ng V."/>
            <person name="Clum A."/>
            <person name="Steindorff A."/>
            <person name="Ohm R."/>
            <person name="Martin F."/>
            <person name="Silar P."/>
            <person name="Natvig D."/>
            <person name="Lalanne C."/>
            <person name="Gautier V."/>
            <person name="Ament-Velasquez S.L."/>
            <person name="Kruys A."/>
            <person name="Hutchinson M.I."/>
            <person name="Powell A.J."/>
            <person name="Barry K."/>
            <person name="Miller A.N."/>
            <person name="Grigoriev I.V."/>
            <person name="Debuchy R."/>
            <person name="Gladieux P."/>
            <person name="Thoren M.H."/>
            <person name="Johannesson H."/>
        </authorList>
    </citation>
    <scope>NUCLEOTIDE SEQUENCE</scope>
    <source>
        <strain evidence="9">SMH4131-1</strain>
    </source>
</reference>
<sequence length="403" mass="45051">MFRLLRPLAHPQTLAGLGRVSPLAAIRARVLFTTTTTTITTRAATFSTRPQILRHTPIPWAPGSRTPASTVAGRLIFPRRGATPHQRRPFGNYDPEKHRTARPLYTSGGFFRMLRRPSTHMVAVIAFAGAVLFYFSHLETVPVSGRTRFNVYSNESIVQAGEMQYQAMLYDLERQGARILPDYDPRTIRVKRVMTKLIPFSGMADQEWEIFVVDEPRVANAFVLPGGKVFVFSGILPIARNDSGLATILGHEIAHNLAEHVGERMSQAIGTNLLLYSVIVLTSTVGLGILLSGWLGSRALEIAFGNPMSRKQESEADYIGLMMMAEACYDPHEAARFWARMDQAAMEEVPEWLSTHPSNENRIKKIQEWLPKALEKRAESDCRSTTAFADLFKQALMKGIVII</sequence>
<evidence type="ECO:0000256" key="5">
    <source>
        <dbReference type="ARBA" id="ARBA00023049"/>
    </source>
</evidence>
<dbReference type="CDD" id="cd07331">
    <property type="entry name" value="M48C_Oma1_like"/>
    <property type="match status" value="1"/>
</dbReference>
<evidence type="ECO:0000256" key="3">
    <source>
        <dbReference type="ARBA" id="ARBA00022801"/>
    </source>
</evidence>
<feature type="domain" description="Peptidase M48" evidence="8">
    <location>
        <begin position="188"/>
        <end position="369"/>
    </location>
</feature>
<evidence type="ECO:0000313" key="9">
    <source>
        <dbReference type="EMBL" id="KAK3327804.1"/>
    </source>
</evidence>
<dbReference type="Proteomes" id="UP001286456">
    <property type="component" value="Unassembled WGS sequence"/>
</dbReference>
<keyword evidence="5 6" id="KW-0482">Metalloprotease</keyword>
<evidence type="ECO:0000259" key="8">
    <source>
        <dbReference type="Pfam" id="PF01435"/>
    </source>
</evidence>
<dbReference type="GO" id="GO:0004222">
    <property type="term" value="F:metalloendopeptidase activity"/>
    <property type="evidence" value="ECO:0007669"/>
    <property type="project" value="InterPro"/>
</dbReference>
<dbReference type="EMBL" id="JAUEPO010000003">
    <property type="protein sequence ID" value="KAK3327804.1"/>
    <property type="molecule type" value="Genomic_DNA"/>
</dbReference>
<dbReference type="Gene3D" id="3.30.2010.10">
    <property type="entry name" value="Metalloproteases ('zincins'), catalytic domain"/>
    <property type="match status" value="1"/>
</dbReference>
<dbReference type="GO" id="GO:0006515">
    <property type="term" value="P:protein quality control for misfolded or incompletely synthesized proteins"/>
    <property type="evidence" value="ECO:0007669"/>
    <property type="project" value="TreeGrafter"/>
</dbReference>
<evidence type="ECO:0000256" key="2">
    <source>
        <dbReference type="ARBA" id="ARBA00022723"/>
    </source>
</evidence>
<dbReference type="PANTHER" id="PTHR22726">
    <property type="entry name" value="METALLOENDOPEPTIDASE OMA1"/>
    <property type="match status" value="1"/>
</dbReference>
<keyword evidence="3 6" id="KW-0378">Hydrolase</keyword>
<keyword evidence="10" id="KW-1185">Reference proteome</keyword>
<evidence type="ECO:0000256" key="7">
    <source>
        <dbReference type="SAM" id="Phobius"/>
    </source>
</evidence>
<organism evidence="9 10">
    <name type="scientific">Cercophora scortea</name>
    <dbReference type="NCBI Taxonomy" id="314031"/>
    <lineage>
        <taxon>Eukaryota</taxon>
        <taxon>Fungi</taxon>
        <taxon>Dikarya</taxon>
        <taxon>Ascomycota</taxon>
        <taxon>Pezizomycotina</taxon>
        <taxon>Sordariomycetes</taxon>
        <taxon>Sordariomycetidae</taxon>
        <taxon>Sordariales</taxon>
        <taxon>Lasiosphaeriaceae</taxon>
        <taxon>Cercophora</taxon>
    </lineage>
</organism>
<evidence type="ECO:0000313" key="10">
    <source>
        <dbReference type="Proteomes" id="UP001286456"/>
    </source>
</evidence>
<keyword evidence="7" id="KW-1133">Transmembrane helix</keyword>
<dbReference type="InterPro" id="IPR001915">
    <property type="entry name" value="Peptidase_M48"/>
</dbReference>
<comment type="cofactor">
    <cofactor evidence="6">
        <name>Zn(2+)</name>
        <dbReference type="ChEBI" id="CHEBI:29105"/>
    </cofactor>
    <text evidence="6">Binds 1 zinc ion per subunit.</text>
</comment>
<dbReference type="Pfam" id="PF01435">
    <property type="entry name" value="Peptidase_M48"/>
    <property type="match status" value="1"/>
</dbReference>
<gene>
    <name evidence="9" type="ORF">B0T19DRAFT_174323</name>
</gene>
<proteinExistence type="inferred from homology"/>